<dbReference type="EMBL" id="CAJGYO010000007">
    <property type="protein sequence ID" value="CAD6246226.1"/>
    <property type="molecule type" value="Genomic_DNA"/>
</dbReference>
<dbReference type="Proteomes" id="UP000604825">
    <property type="component" value="Unassembled WGS sequence"/>
</dbReference>
<sequence length="120" mass="13031">MQECENSFRNSNNIRVPGNGFLMVIVKQATAGCRPAREAASHRNSSNNTLATQASQLPTSAHQNFCHFLCASNGRTLCHAAASRIYGRPPADHGRWGRSVEPQRVIEKLVVSSISPEVSA</sequence>
<comment type="caution">
    <text evidence="1">The sequence shown here is derived from an EMBL/GenBank/DDBJ whole genome shotgun (WGS) entry which is preliminary data.</text>
</comment>
<dbReference type="AlphaFoldDB" id="A0A811PUD5"/>
<evidence type="ECO:0000313" key="1">
    <source>
        <dbReference type="EMBL" id="CAD6246226.1"/>
    </source>
</evidence>
<keyword evidence="2" id="KW-1185">Reference proteome</keyword>
<protein>
    <submittedName>
        <fullName evidence="1">Uncharacterized protein</fullName>
    </submittedName>
</protein>
<name>A0A811PUD5_9POAL</name>
<gene>
    <name evidence="1" type="ORF">NCGR_LOCUS30496</name>
</gene>
<proteinExistence type="predicted"/>
<evidence type="ECO:0000313" key="2">
    <source>
        <dbReference type="Proteomes" id="UP000604825"/>
    </source>
</evidence>
<reference evidence="1" key="1">
    <citation type="submission" date="2020-10" db="EMBL/GenBank/DDBJ databases">
        <authorList>
            <person name="Han B."/>
            <person name="Lu T."/>
            <person name="Zhao Q."/>
            <person name="Huang X."/>
            <person name="Zhao Y."/>
        </authorList>
    </citation>
    <scope>NUCLEOTIDE SEQUENCE</scope>
</reference>
<accession>A0A811PUD5</accession>
<organism evidence="1 2">
    <name type="scientific">Miscanthus lutarioriparius</name>
    <dbReference type="NCBI Taxonomy" id="422564"/>
    <lineage>
        <taxon>Eukaryota</taxon>
        <taxon>Viridiplantae</taxon>
        <taxon>Streptophyta</taxon>
        <taxon>Embryophyta</taxon>
        <taxon>Tracheophyta</taxon>
        <taxon>Spermatophyta</taxon>
        <taxon>Magnoliopsida</taxon>
        <taxon>Liliopsida</taxon>
        <taxon>Poales</taxon>
        <taxon>Poaceae</taxon>
        <taxon>PACMAD clade</taxon>
        <taxon>Panicoideae</taxon>
        <taxon>Andropogonodae</taxon>
        <taxon>Andropogoneae</taxon>
        <taxon>Saccharinae</taxon>
        <taxon>Miscanthus</taxon>
    </lineage>
</organism>